<dbReference type="GO" id="GO:0007165">
    <property type="term" value="P:signal transduction"/>
    <property type="evidence" value="ECO:0007669"/>
    <property type="project" value="InterPro"/>
</dbReference>
<evidence type="ECO:0000256" key="2">
    <source>
        <dbReference type="ARBA" id="ARBA00022692"/>
    </source>
</evidence>
<dbReference type="Proteomes" id="UP000663852">
    <property type="component" value="Unassembled WGS sequence"/>
</dbReference>
<dbReference type="CDD" id="cd01670">
    <property type="entry name" value="Death"/>
    <property type="match status" value="1"/>
</dbReference>
<protein>
    <recommendedName>
        <fullName evidence="9">Death domain-containing protein</fullName>
    </recommendedName>
</protein>
<dbReference type="PANTHER" id="PTHR31386">
    <property type="entry name" value="UNCHARACTERIZED PROTEIN KIAA2013"/>
    <property type="match status" value="1"/>
</dbReference>
<dbReference type="OrthoDB" id="6286837at2759"/>
<evidence type="ECO:0000256" key="6">
    <source>
        <dbReference type="ARBA" id="ARBA00023180"/>
    </source>
</evidence>
<evidence type="ECO:0000256" key="1">
    <source>
        <dbReference type="ARBA" id="ARBA00004479"/>
    </source>
</evidence>
<feature type="coiled-coil region" evidence="7">
    <location>
        <begin position="895"/>
        <end position="943"/>
    </location>
</feature>
<proteinExistence type="predicted"/>
<accession>A0A814LG74</accession>
<evidence type="ECO:0000256" key="8">
    <source>
        <dbReference type="SAM" id="Phobius"/>
    </source>
</evidence>
<dbReference type="AlphaFoldDB" id="A0A814LG74"/>
<keyword evidence="7" id="KW-0175">Coiled coil</keyword>
<name>A0A814LG74_ADIRI</name>
<dbReference type="InterPro" id="IPR000488">
    <property type="entry name" value="Death_dom"/>
</dbReference>
<reference evidence="10" key="1">
    <citation type="submission" date="2021-02" db="EMBL/GenBank/DDBJ databases">
        <authorList>
            <person name="Nowell W R."/>
        </authorList>
    </citation>
    <scope>NUCLEOTIDE SEQUENCE</scope>
</reference>
<keyword evidence="2 8" id="KW-0812">Transmembrane</keyword>
<dbReference type="PROSITE" id="PS50017">
    <property type="entry name" value="DEATH_DOMAIN"/>
    <property type="match status" value="1"/>
</dbReference>
<dbReference type="Pfam" id="PF10222">
    <property type="entry name" value="DUF2152"/>
    <property type="match status" value="1"/>
</dbReference>
<keyword evidence="5 8" id="KW-0472">Membrane</keyword>
<dbReference type="InterPro" id="IPR011029">
    <property type="entry name" value="DEATH-like_dom_sf"/>
</dbReference>
<feature type="transmembrane region" description="Helical" evidence="8">
    <location>
        <begin position="21"/>
        <end position="39"/>
    </location>
</feature>
<dbReference type="Gene3D" id="1.10.533.10">
    <property type="entry name" value="Death Domain, Fas"/>
    <property type="match status" value="1"/>
</dbReference>
<keyword evidence="4 8" id="KW-1133">Transmembrane helix</keyword>
<dbReference type="PANTHER" id="PTHR31386:SF2">
    <property type="entry name" value="SIMILAR TO RIKEN CDNA 2510039O18"/>
    <property type="match status" value="1"/>
</dbReference>
<keyword evidence="6" id="KW-0325">Glycoprotein</keyword>
<dbReference type="SUPFAM" id="SSF47986">
    <property type="entry name" value="DEATH domain"/>
    <property type="match status" value="1"/>
</dbReference>
<dbReference type="InterPro" id="IPR018795">
    <property type="entry name" value="K2013-like"/>
</dbReference>
<dbReference type="GO" id="GO:0016020">
    <property type="term" value="C:membrane"/>
    <property type="evidence" value="ECO:0007669"/>
    <property type="project" value="UniProtKB-SubCell"/>
</dbReference>
<feature type="coiled-coil region" evidence="7">
    <location>
        <begin position="970"/>
        <end position="1028"/>
    </location>
</feature>
<feature type="domain" description="Death" evidence="9">
    <location>
        <begin position="1081"/>
        <end position="1174"/>
    </location>
</feature>
<evidence type="ECO:0000256" key="7">
    <source>
        <dbReference type="SAM" id="Coils"/>
    </source>
</evidence>
<comment type="caution">
    <text evidence="10">The sequence shown here is derived from an EMBL/GenBank/DDBJ whole genome shotgun (WGS) entry which is preliminary data.</text>
</comment>
<dbReference type="Pfam" id="PF00531">
    <property type="entry name" value="Death"/>
    <property type="match status" value="1"/>
</dbReference>
<evidence type="ECO:0000256" key="5">
    <source>
        <dbReference type="ARBA" id="ARBA00023136"/>
    </source>
</evidence>
<evidence type="ECO:0000313" key="10">
    <source>
        <dbReference type="EMBL" id="CAF1063096.1"/>
    </source>
</evidence>
<comment type="subcellular location">
    <subcellularLocation>
        <location evidence="1">Membrane</location>
        <topology evidence="1">Single-pass type I membrane protein</topology>
    </subcellularLocation>
</comment>
<gene>
    <name evidence="10" type="ORF">EDS130_LOCUS18024</name>
</gene>
<evidence type="ECO:0000313" key="11">
    <source>
        <dbReference type="Proteomes" id="UP000663852"/>
    </source>
</evidence>
<keyword evidence="3" id="KW-0732">Signal</keyword>
<sequence>MRFGITIKGRFYIIRQTRRSFLCLIIITIIIFYLFVKWTPHEVTYKNINYDRCLQNRLEQFSRDQEEMNTIFNHDPIQYGEIVSLPFTGNGYLGLSLSSQSHIQLLTDIRSQFISTGYSPIVHISSDTWEASSVTLLQMKQGLVKRIQCYKLSQERSAHVTQSLYVHRQRPSLIVQDIEITNPSEHALDLGLLQKREISKTDVQQLDEQDVRFDSPTNIYQMTTNQISTRQNNPIIYVIITNKVLSNTNVKPGSLEKQTILTVVKFSSPLSKASIANETYLNEWKVKLQKQAKDDMANALSTSSVRLLKEHVNTWSSIWQSGFRMSRSLAPSAMNGDVINRTLYYVLCSTPSPIYEFNIDESKRNELNQSLFQMEQCYESHSTLIGEKLWISPGDDLAVSQLANLWRSTLSRKGCFTLMRSGADGVLQSMLLSIGGIRFRTHHLEMYLDPKELHRDMFFRSINFGKQYHVNISITVGHDNRAVIDVSIDNENAQAYACDAGCLDPPTKLSHQPVRFPVKMTSPPTAILYIAEDFEYMTQLKDTLHVKEVEIAPPHAHDVLALHRHGHKLGGLPIVFWIALAFLIDRFKTKITLIIISERKSSSMQPPKPWTKTTEPSSYDQIYKFLEHSLNECLSFIDEIENEYYQDTSTSVNIKPKLQTARRPQSVNTLIAWSGPLNELRNARLLSDIRNGKTARDLLTEARTGNFGDSISDECVNLLKSILDKTNDQLHSKMPLLANKIAECMNLMEQYFLSFYDIDNIQEVVQKRRNDRPPDEYVETAYTYEKARWTHIFQVNKSIKILSEMQQRAEDTRGIVMSSLSKECQELAVRCDCTSLSYIFALPECYIEARRAIQALRTWLSEDSKYTSFIQTSLKVLDEKFADEKKNFEFAKAHLSHVEHRADSFHIQLKKAEQENELNAKKLEELEERLDTKERDYLSKRLTSEVYEDQLKKMLQAAEESDTVDNHLSIERFQQEIKQFARELPKLKAQMETIKGRIAFFKQRKEELAAMRTEHKRLAQEAQVALEERILRENEFNRVASCRDVIRNIYRCRSTNDLPQKIFYSLPIRSRRSGEADNDDLSKAIRLVAKNIGRDWTRLYWQLPFHPARGQEEISKDIEYIDDKYHRGDVHQAQATDSLNKWRRFHTRAVLDDLIRALRKVRRPDIVQTIERRILKPKISINDIHEDVDPRKKEIEDLNRKLNHLFDKIKTGAITTHDTYSYSTIGIAPLRPVRKHRTLATH</sequence>
<dbReference type="EMBL" id="CAJNOJ010000082">
    <property type="protein sequence ID" value="CAF1063096.1"/>
    <property type="molecule type" value="Genomic_DNA"/>
</dbReference>
<evidence type="ECO:0000256" key="4">
    <source>
        <dbReference type="ARBA" id="ARBA00022989"/>
    </source>
</evidence>
<evidence type="ECO:0000256" key="3">
    <source>
        <dbReference type="ARBA" id="ARBA00022729"/>
    </source>
</evidence>
<evidence type="ECO:0000259" key="9">
    <source>
        <dbReference type="PROSITE" id="PS50017"/>
    </source>
</evidence>
<organism evidence="10 11">
    <name type="scientific">Adineta ricciae</name>
    <name type="common">Rotifer</name>
    <dbReference type="NCBI Taxonomy" id="249248"/>
    <lineage>
        <taxon>Eukaryota</taxon>
        <taxon>Metazoa</taxon>
        <taxon>Spiralia</taxon>
        <taxon>Gnathifera</taxon>
        <taxon>Rotifera</taxon>
        <taxon>Eurotatoria</taxon>
        <taxon>Bdelloidea</taxon>
        <taxon>Adinetida</taxon>
        <taxon>Adinetidae</taxon>
        <taxon>Adineta</taxon>
    </lineage>
</organism>